<gene>
    <name evidence="1" type="ORF">TTHERM_000455538</name>
</gene>
<dbReference type="Proteomes" id="UP000009168">
    <property type="component" value="Unassembled WGS sequence"/>
</dbReference>
<evidence type="ECO:0000313" key="2">
    <source>
        <dbReference type="Proteomes" id="UP000009168"/>
    </source>
</evidence>
<sequence>MNCQSQCCFQINQPSFRGSSISISFNPTSFQLHQQKPLTIHSRQTSRCLQIANRIDIEVSFNDELIYNSQQRVKNSL</sequence>
<dbReference type="EMBL" id="GG662464">
    <property type="protein sequence ID" value="EWS71971.1"/>
    <property type="molecule type" value="Genomic_DNA"/>
</dbReference>
<evidence type="ECO:0000313" key="1">
    <source>
        <dbReference type="EMBL" id="EWS71971.1"/>
    </source>
</evidence>
<dbReference type="GeneID" id="24439062"/>
<dbReference type="InParanoid" id="W7XDP9"/>
<reference evidence="2" key="1">
    <citation type="journal article" date="2006" name="PLoS Biol.">
        <title>Macronuclear genome sequence of the ciliate Tetrahymena thermophila, a model eukaryote.</title>
        <authorList>
            <person name="Eisen J.A."/>
            <person name="Coyne R.S."/>
            <person name="Wu M."/>
            <person name="Wu D."/>
            <person name="Thiagarajan M."/>
            <person name="Wortman J.R."/>
            <person name="Badger J.H."/>
            <person name="Ren Q."/>
            <person name="Amedeo P."/>
            <person name="Jones K.M."/>
            <person name="Tallon L.J."/>
            <person name="Delcher A.L."/>
            <person name="Salzberg S.L."/>
            <person name="Silva J.C."/>
            <person name="Haas B.J."/>
            <person name="Majoros W.H."/>
            <person name="Farzad M."/>
            <person name="Carlton J.M."/>
            <person name="Smith R.K. Jr."/>
            <person name="Garg J."/>
            <person name="Pearlman R.E."/>
            <person name="Karrer K.M."/>
            <person name="Sun L."/>
            <person name="Manning G."/>
            <person name="Elde N.C."/>
            <person name="Turkewitz A.P."/>
            <person name="Asai D.J."/>
            <person name="Wilkes D.E."/>
            <person name="Wang Y."/>
            <person name="Cai H."/>
            <person name="Collins K."/>
            <person name="Stewart B.A."/>
            <person name="Lee S.R."/>
            <person name="Wilamowska K."/>
            <person name="Weinberg Z."/>
            <person name="Ruzzo W.L."/>
            <person name="Wloga D."/>
            <person name="Gaertig J."/>
            <person name="Frankel J."/>
            <person name="Tsao C.-C."/>
            <person name="Gorovsky M.A."/>
            <person name="Keeling P.J."/>
            <person name="Waller R.F."/>
            <person name="Patron N.J."/>
            <person name="Cherry J.M."/>
            <person name="Stover N.A."/>
            <person name="Krieger C.J."/>
            <person name="del Toro C."/>
            <person name="Ryder H.F."/>
            <person name="Williamson S.C."/>
            <person name="Barbeau R.A."/>
            <person name="Hamilton E.P."/>
            <person name="Orias E."/>
        </authorList>
    </citation>
    <scope>NUCLEOTIDE SEQUENCE [LARGE SCALE GENOMIC DNA]</scope>
    <source>
        <strain evidence="2">SB210</strain>
    </source>
</reference>
<protein>
    <submittedName>
        <fullName evidence="1">Uncharacterized protein</fullName>
    </submittedName>
</protein>
<dbReference type="RefSeq" id="XP_012655471.1">
    <property type="nucleotide sequence ID" value="XM_012800017.1"/>
</dbReference>
<dbReference type="AlphaFoldDB" id="W7XDP9"/>
<name>W7XDP9_TETTS</name>
<dbReference type="KEGG" id="tet:TTHERM_000455538"/>
<accession>W7XDP9</accession>
<keyword evidence="2" id="KW-1185">Reference proteome</keyword>
<organism evidence="1 2">
    <name type="scientific">Tetrahymena thermophila (strain SB210)</name>
    <dbReference type="NCBI Taxonomy" id="312017"/>
    <lineage>
        <taxon>Eukaryota</taxon>
        <taxon>Sar</taxon>
        <taxon>Alveolata</taxon>
        <taxon>Ciliophora</taxon>
        <taxon>Intramacronucleata</taxon>
        <taxon>Oligohymenophorea</taxon>
        <taxon>Hymenostomatida</taxon>
        <taxon>Tetrahymenina</taxon>
        <taxon>Tetrahymenidae</taxon>
        <taxon>Tetrahymena</taxon>
    </lineage>
</organism>
<proteinExistence type="predicted"/>